<dbReference type="PANTHER" id="PTHR33747">
    <property type="entry name" value="UPF0225 PROTEIN SCO1677"/>
    <property type="match status" value="1"/>
</dbReference>
<dbReference type="InterPro" id="IPR004027">
    <property type="entry name" value="SEC_C_motif"/>
</dbReference>
<reference evidence="1" key="1">
    <citation type="journal article" date="2015" name="Genome Announc.">
        <title>Draft Genome Sequence of Bacteroidales Strain TBC1, a Novel Isolate from a Methanogenic Wastewater Treatment System.</title>
        <authorList>
            <person name="Tourlousse D.M."/>
            <person name="Matsuura N."/>
            <person name="Sun L."/>
            <person name="Toyonaga M."/>
            <person name="Kuroda K."/>
            <person name="Ohashi A."/>
            <person name="Cruz R."/>
            <person name="Yamaguchi T."/>
            <person name="Sekiguchi Y."/>
        </authorList>
    </citation>
    <scope>NUCLEOTIDE SEQUENCE [LARGE SCALE GENOMIC DNA]</scope>
    <source>
        <strain evidence="1">TBC1</strain>
    </source>
</reference>
<organism evidence="1">
    <name type="scientific">Lentimicrobium saccharophilum</name>
    <dbReference type="NCBI Taxonomy" id="1678841"/>
    <lineage>
        <taxon>Bacteria</taxon>
        <taxon>Pseudomonadati</taxon>
        <taxon>Bacteroidota</taxon>
        <taxon>Bacteroidia</taxon>
        <taxon>Bacteroidales</taxon>
        <taxon>Lentimicrobiaceae</taxon>
        <taxon>Lentimicrobium</taxon>
    </lineage>
</organism>
<name>A0A0S7BZ32_9BACT</name>
<dbReference type="Proteomes" id="UP000053091">
    <property type="component" value="Unassembled WGS sequence"/>
</dbReference>
<dbReference type="SUPFAM" id="SSF48452">
    <property type="entry name" value="TPR-like"/>
    <property type="match status" value="1"/>
</dbReference>
<evidence type="ECO:0000313" key="2">
    <source>
        <dbReference type="Proteomes" id="UP000053091"/>
    </source>
</evidence>
<dbReference type="PANTHER" id="PTHR33747:SF1">
    <property type="entry name" value="ADENYLATE CYCLASE-ASSOCIATED CAP C-TERMINAL DOMAIN-CONTAINING PROTEIN"/>
    <property type="match status" value="1"/>
</dbReference>
<proteinExistence type="predicted"/>
<dbReference type="RefSeq" id="WP_062037019.1">
    <property type="nucleotide sequence ID" value="NZ_DF968182.1"/>
</dbReference>
<dbReference type="InterPro" id="IPR011990">
    <property type="entry name" value="TPR-like_helical_dom_sf"/>
</dbReference>
<accession>A0A0S7BZ32</accession>
<evidence type="ECO:0000313" key="1">
    <source>
        <dbReference type="EMBL" id="GAP41993.1"/>
    </source>
</evidence>
<dbReference type="Gene3D" id="1.25.40.10">
    <property type="entry name" value="Tetratricopeptide repeat domain"/>
    <property type="match status" value="1"/>
</dbReference>
<sequence>MEEAYNFHGYRITEDSQFVFRLRGIGAELAGELEKAAMECQDERNRLILSRLNRLVEEHPEIPMFKNYLSIAYHVRGEHRKAAEINKQLFREHPDYLFARINQANYLIENDETEKVPGVLGETLELKSLYPEREVFHHAELKSFLNVVIRYHAALGDLEPAEEKLDLLKELAPDDYVTEQAETFLYGLRLNKAFLRIQEQQKLKIEPEITKKIPHLENQAPPVFKHDEINNLYQFGIRIPGEKLDEILALPRLSLISDLEAVLQDAVDRYGFFHELDYNEETQSFALHALFLLGELKATESLPRILDFIDADGYFLDFWLDDHKTETLWQVIYLLGLNNISALQQFLVKPGVYTYSKMIVADALSQITLSHPEMRDEMLRVFTAVFETFAEASIEDNLVDTEFMGLAICNVIDCCLIELLPLIETLFERKYVAEGICGDFQDVQQAFDDPNRINVRNILPVKELYQHILSTWSGYTDKVKQYTNDFAEPAQPAVKVKIGRNDPCPCGSGKKYKKCCME</sequence>
<dbReference type="AlphaFoldDB" id="A0A0S7BZ32"/>
<dbReference type="EMBL" id="DF968182">
    <property type="protein sequence ID" value="GAP41993.1"/>
    <property type="molecule type" value="Genomic_DNA"/>
</dbReference>
<dbReference type="InterPro" id="IPR010602">
    <property type="entry name" value="DUF1186"/>
</dbReference>
<keyword evidence="2" id="KW-1185">Reference proteome</keyword>
<dbReference type="SUPFAM" id="SSF103642">
    <property type="entry name" value="Sec-C motif"/>
    <property type="match status" value="1"/>
</dbReference>
<dbReference type="Pfam" id="PF02810">
    <property type="entry name" value="SEC-C"/>
    <property type="match status" value="1"/>
</dbReference>
<dbReference type="Pfam" id="PF06685">
    <property type="entry name" value="DUF1186"/>
    <property type="match status" value="1"/>
</dbReference>
<dbReference type="STRING" id="1678841.TBC1_11121"/>
<protein>
    <submittedName>
        <fullName evidence="1">Uncharacterized protein</fullName>
    </submittedName>
</protein>
<dbReference type="Gene3D" id="3.10.450.50">
    <property type="match status" value="1"/>
</dbReference>
<gene>
    <name evidence="1" type="ORF">TBC1_11121</name>
</gene>